<dbReference type="PANTHER" id="PTHR31435">
    <property type="entry name" value="PROTEIN NATD1"/>
    <property type="match status" value="1"/>
</dbReference>
<gene>
    <name evidence="2" type="ORF">JN10_0333</name>
</gene>
<organism evidence="2 3">
    <name type="scientific">Altererythrobacter ishigakiensis</name>
    <dbReference type="NCBI Taxonomy" id="476157"/>
    <lineage>
        <taxon>Bacteria</taxon>
        <taxon>Pseudomonadati</taxon>
        <taxon>Pseudomonadota</taxon>
        <taxon>Alphaproteobacteria</taxon>
        <taxon>Sphingomonadales</taxon>
        <taxon>Erythrobacteraceae</taxon>
        <taxon>Altererythrobacter</taxon>
    </lineage>
</organism>
<accession>A0A562UT01</accession>
<dbReference type="InterPro" id="IPR045057">
    <property type="entry name" value="Gcn5-rel_NAT"/>
</dbReference>
<reference evidence="2 3" key="1">
    <citation type="submission" date="2019-07" db="EMBL/GenBank/DDBJ databases">
        <title>Genomic Encyclopedia of Archaeal and Bacterial Type Strains, Phase II (KMG-II): from individual species to whole genera.</title>
        <authorList>
            <person name="Goeker M."/>
        </authorList>
    </citation>
    <scope>NUCLEOTIDE SEQUENCE [LARGE SCALE GENOMIC DNA]</scope>
    <source>
        <strain evidence="2 3">ATCC BAA-2084</strain>
    </source>
</reference>
<dbReference type="InterPro" id="IPR016181">
    <property type="entry name" value="Acyl_CoA_acyltransferase"/>
</dbReference>
<dbReference type="RefSeq" id="WP_067596786.1">
    <property type="nucleotide sequence ID" value="NZ_CP015963.1"/>
</dbReference>
<dbReference type="Pfam" id="PF14542">
    <property type="entry name" value="Acetyltransf_CG"/>
    <property type="match status" value="1"/>
</dbReference>
<evidence type="ECO:0000313" key="3">
    <source>
        <dbReference type="Proteomes" id="UP000320547"/>
    </source>
</evidence>
<keyword evidence="3" id="KW-1185">Reference proteome</keyword>
<comment type="caution">
    <text evidence="2">The sequence shown here is derived from an EMBL/GenBank/DDBJ whole genome shotgun (WGS) entry which is preliminary data.</text>
</comment>
<dbReference type="Proteomes" id="UP000320547">
    <property type="component" value="Unassembled WGS sequence"/>
</dbReference>
<dbReference type="PANTHER" id="PTHR31435:SF10">
    <property type="entry name" value="BSR4717 PROTEIN"/>
    <property type="match status" value="1"/>
</dbReference>
<dbReference type="InterPro" id="IPR031165">
    <property type="entry name" value="GNAT_YJDJ"/>
</dbReference>
<dbReference type="AlphaFoldDB" id="A0A562UT01"/>
<sequence length="99" mass="10838">MNEAITFAFEDQGSKGRFVARLPRISDEAEMTFSRANEKLIIVDHTGVPDSMAGRGVGKALAAHVVGYARENGIKIIPLCPFLKAQSDRHPEWSDVIQG</sequence>
<dbReference type="OrthoDB" id="9800945at2"/>
<dbReference type="STRING" id="476157.GCA_001663155_00410"/>
<name>A0A562UT01_9SPHN</name>
<feature type="domain" description="N-acetyltransferase" evidence="1">
    <location>
        <begin position="10"/>
        <end position="98"/>
    </location>
</feature>
<dbReference type="Gene3D" id="3.40.630.30">
    <property type="match status" value="1"/>
</dbReference>
<dbReference type="EMBL" id="VLLK01000001">
    <property type="protein sequence ID" value="TWJ08718.1"/>
    <property type="molecule type" value="Genomic_DNA"/>
</dbReference>
<dbReference type="SUPFAM" id="SSF55729">
    <property type="entry name" value="Acyl-CoA N-acyltransferases (Nat)"/>
    <property type="match status" value="1"/>
</dbReference>
<dbReference type="CDD" id="cd04301">
    <property type="entry name" value="NAT_SF"/>
    <property type="match status" value="1"/>
</dbReference>
<evidence type="ECO:0000313" key="2">
    <source>
        <dbReference type="EMBL" id="TWJ08718.1"/>
    </source>
</evidence>
<protein>
    <recommendedName>
        <fullName evidence="1">N-acetyltransferase domain-containing protein</fullName>
    </recommendedName>
</protein>
<proteinExistence type="predicted"/>
<evidence type="ECO:0000259" key="1">
    <source>
        <dbReference type="PROSITE" id="PS51729"/>
    </source>
</evidence>
<dbReference type="PROSITE" id="PS51729">
    <property type="entry name" value="GNAT_YJDJ"/>
    <property type="match status" value="1"/>
</dbReference>